<keyword evidence="6" id="KW-0997">Cell inner membrane</keyword>
<keyword evidence="20" id="KW-1185">Reference proteome</keyword>
<keyword evidence="7 17" id="KW-0812">Transmembrane</keyword>
<feature type="transmembrane region" description="Helical" evidence="17">
    <location>
        <begin position="80"/>
        <end position="102"/>
    </location>
</feature>
<feature type="signal peptide" evidence="18">
    <location>
        <begin position="1"/>
        <end position="23"/>
    </location>
</feature>
<evidence type="ECO:0000256" key="7">
    <source>
        <dbReference type="ARBA" id="ARBA00022692"/>
    </source>
</evidence>
<gene>
    <name evidence="19" type="ORF">KL771_23650</name>
</gene>
<name>A0A947D8S2_9HYPH</name>
<dbReference type="InterPro" id="IPR038377">
    <property type="entry name" value="Na/Glc_symporter_sf"/>
</dbReference>
<protein>
    <recommendedName>
        <fullName evidence="3">Cation/acetate symporter ActP</fullName>
    </recommendedName>
    <alternativeName>
        <fullName evidence="15">Acetate permease</fullName>
    </alternativeName>
    <alternativeName>
        <fullName evidence="14">Acetate transporter ActP</fullName>
    </alternativeName>
</protein>
<keyword evidence="10" id="KW-0915">Sodium</keyword>
<dbReference type="PROSITE" id="PS00456">
    <property type="entry name" value="NA_SOLUT_SYMP_1"/>
    <property type="match status" value="1"/>
</dbReference>
<evidence type="ECO:0000256" key="6">
    <source>
        <dbReference type="ARBA" id="ARBA00022519"/>
    </source>
</evidence>
<feature type="transmembrane region" description="Helical" evidence="17">
    <location>
        <begin position="218"/>
        <end position="237"/>
    </location>
</feature>
<feature type="transmembrane region" description="Helical" evidence="17">
    <location>
        <begin position="268"/>
        <end position="290"/>
    </location>
</feature>
<dbReference type="PANTHER" id="PTHR48086">
    <property type="entry name" value="SODIUM/PROLINE SYMPORTER-RELATED"/>
    <property type="match status" value="1"/>
</dbReference>
<keyword evidence="18" id="KW-0732">Signal</keyword>
<feature type="transmembrane region" description="Helical" evidence="17">
    <location>
        <begin position="39"/>
        <end position="59"/>
    </location>
</feature>
<comment type="subcellular location">
    <subcellularLocation>
        <location evidence="1">Cell inner membrane</location>
        <topology evidence="1">Multi-pass membrane protein</topology>
    </subcellularLocation>
</comment>
<dbReference type="NCBIfam" id="NF009135">
    <property type="entry name" value="PRK12488.1"/>
    <property type="match status" value="1"/>
</dbReference>
<dbReference type="PANTHER" id="PTHR48086:SF6">
    <property type="entry name" value="CATION_ACETATE SYMPORTER ACTP"/>
    <property type="match status" value="1"/>
</dbReference>
<feature type="transmembrane region" description="Helical" evidence="17">
    <location>
        <begin position="465"/>
        <end position="487"/>
    </location>
</feature>
<comment type="caution">
    <text evidence="19">The sequence shown here is derived from an EMBL/GenBank/DDBJ whole genome shotgun (WGS) entry which is preliminary data.</text>
</comment>
<dbReference type="AlphaFoldDB" id="A0A947D8S2"/>
<dbReference type="RefSeq" id="WP_261970982.1">
    <property type="nucleotide sequence ID" value="NZ_JAHHZF010000013.1"/>
</dbReference>
<dbReference type="Proteomes" id="UP000766595">
    <property type="component" value="Unassembled WGS sequence"/>
</dbReference>
<keyword evidence="12 17" id="KW-0472">Membrane</keyword>
<evidence type="ECO:0000256" key="8">
    <source>
        <dbReference type="ARBA" id="ARBA00022847"/>
    </source>
</evidence>
<dbReference type="GO" id="GO:0015293">
    <property type="term" value="F:symporter activity"/>
    <property type="evidence" value="ECO:0007669"/>
    <property type="project" value="UniProtKB-KW"/>
</dbReference>
<evidence type="ECO:0000256" key="4">
    <source>
        <dbReference type="ARBA" id="ARBA00022448"/>
    </source>
</evidence>
<feature type="transmembrane region" description="Helical" evidence="17">
    <location>
        <begin position="108"/>
        <end position="127"/>
    </location>
</feature>
<keyword evidence="13" id="KW-0739">Sodium transport</keyword>
<dbReference type="Pfam" id="PF00474">
    <property type="entry name" value="SSF"/>
    <property type="match status" value="1"/>
</dbReference>
<dbReference type="PROSITE" id="PS50283">
    <property type="entry name" value="NA_SOLUT_SYMP_3"/>
    <property type="match status" value="1"/>
</dbReference>
<evidence type="ECO:0000256" key="1">
    <source>
        <dbReference type="ARBA" id="ARBA00004429"/>
    </source>
</evidence>
<evidence type="ECO:0000256" key="17">
    <source>
        <dbReference type="SAM" id="Phobius"/>
    </source>
</evidence>
<evidence type="ECO:0000256" key="14">
    <source>
        <dbReference type="ARBA" id="ARBA00031561"/>
    </source>
</evidence>
<feature type="transmembrane region" description="Helical" evidence="17">
    <location>
        <begin position="360"/>
        <end position="388"/>
    </location>
</feature>
<evidence type="ECO:0000256" key="12">
    <source>
        <dbReference type="ARBA" id="ARBA00023136"/>
    </source>
</evidence>
<accession>A0A947D8S2</accession>
<evidence type="ECO:0000256" key="16">
    <source>
        <dbReference type="RuleBase" id="RU362091"/>
    </source>
</evidence>
<keyword evidence="5" id="KW-1003">Cell membrane</keyword>
<evidence type="ECO:0000313" key="19">
    <source>
        <dbReference type="EMBL" id="MBT9292478.1"/>
    </source>
</evidence>
<feature type="transmembrane region" description="Helical" evidence="17">
    <location>
        <begin position="409"/>
        <end position="427"/>
    </location>
</feature>
<feature type="transmembrane region" description="Helical" evidence="17">
    <location>
        <begin position="507"/>
        <end position="524"/>
    </location>
</feature>
<keyword evidence="9 17" id="KW-1133">Transmembrane helix</keyword>
<evidence type="ECO:0000256" key="9">
    <source>
        <dbReference type="ARBA" id="ARBA00022989"/>
    </source>
</evidence>
<dbReference type="GO" id="GO:0006847">
    <property type="term" value="P:plasma membrane acetate transport"/>
    <property type="evidence" value="ECO:0007669"/>
    <property type="project" value="TreeGrafter"/>
</dbReference>
<dbReference type="NCBIfam" id="NF006903">
    <property type="entry name" value="PRK09395.1"/>
    <property type="match status" value="1"/>
</dbReference>
<evidence type="ECO:0000256" key="18">
    <source>
        <dbReference type="SAM" id="SignalP"/>
    </source>
</evidence>
<evidence type="ECO:0000313" key="20">
    <source>
        <dbReference type="Proteomes" id="UP000766595"/>
    </source>
</evidence>
<feature type="chain" id="PRO_5037199188" description="Cation/acetate symporter ActP" evidence="18">
    <location>
        <begin position="24"/>
        <end position="556"/>
    </location>
</feature>
<feature type="transmembrane region" description="Helical" evidence="17">
    <location>
        <begin position="153"/>
        <end position="174"/>
    </location>
</feature>
<comment type="similarity">
    <text evidence="2 16">Belongs to the sodium:solute symporter (SSF) (TC 2.A.21) family.</text>
</comment>
<dbReference type="NCBIfam" id="TIGR00813">
    <property type="entry name" value="sss"/>
    <property type="match status" value="1"/>
</dbReference>
<keyword evidence="8" id="KW-0769">Symport</keyword>
<dbReference type="FunFam" id="1.20.1730.10:FF:000001">
    <property type="entry name" value="Cation/acetate symporter ActP"/>
    <property type="match status" value="1"/>
</dbReference>
<evidence type="ECO:0000256" key="15">
    <source>
        <dbReference type="ARBA" id="ARBA00032392"/>
    </source>
</evidence>
<dbReference type="GO" id="GO:0005886">
    <property type="term" value="C:plasma membrane"/>
    <property type="evidence" value="ECO:0007669"/>
    <property type="project" value="UniProtKB-SubCell"/>
</dbReference>
<evidence type="ECO:0000256" key="3">
    <source>
        <dbReference type="ARBA" id="ARBA00018047"/>
    </source>
</evidence>
<keyword evidence="11" id="KW-0406">Ion transport</keyword>
<feature type="transmembrane region" description="Helical" evidence="17">
    <location>
        <begin position="302"/>
        <end position="328"/>
    </location>
</feature>
<organism evidence="19 20">
    <name type="scientific">Prosthecodimorpha staleyi</name>
    <dbReference type="NCBI Taxonomy" id="2840188"/>
    <lineage>
        <taxon>Bacteria</taxon>
        <taxon>Pseudomonadati</taxon>
        <taxon>Pseudomonadota</taxon>
        <taxon>Alphaproteobacteria</taxon>
        <taxon>Hyphomicrobiales</taxon>
        <taxon>Ancalomicrobiaceae</taxon>
        <taxon>Prosthecodimorpha</taxon>
    </lineage>
</organism>
<dbReference type="InterPro" id="IPR001734">
    <property type="entry name" value="Na/solute_symporter"/>
</dbReference>
<dbReference type="GO" id="GO:0006814">
    <property type="term" value="P:sodium ion transport"/>
    <property type="evidence" value="ECO:0007669"/>
    <property type="project" value="UniProtKB-KW"/>
</dbReference>
<feature type="transmembrane region" description="Helical" evidence="17">
    <location>
        <begin position="186"/>
        <end position="211"/>
    </location>
</feature>
<dbReference type="Gene3D" id="1.20.1730.10">
    <property type="entry name" value="Sodium/glucose cotransporter"/>
    <property type="match status" value="1"/>
</dbReference>
<feature type="transmembrane region" description="Helical" evidence="17">
    <location>
        <begin position="433"/>
        <end position="453"/>
    </location>
</feature>
<evidence type="ECO:0000256" key="2">
    <source>
        <dbReference type="ARBA" id="ARBA00006434"/>
    </source>
</evidence>
<dbReference type="InterPro" id="IPR018212">
    <property type="entry name" value="Na/solute_symporter_CS"/>
</dbReference>
<evidence type="ECO:0000256" key="13">
    <source>
        <dbReference type="ARBA" id="ARBA00023201"/>
    </source>
</evidence>
<keyword evidence="4" id="KW-0813">Transport</keyword>
<dbReference type="EMBL" id="JAHHZF010000013">
    <property type="protein sequence ID" value="MBT9292478.1"/>
    <property type="molecule type" value="Genomic_DNA"/>
</dbReference>
<dbReference type="InterPro" id="IPR050277">
    <property type="entry name" value="Sodium:Solute_Symporter"/>
</dbReference>
<reference evidence="19 20" key="1">
    <citation type="submission" date="2021-06" db="EMBL/GenBank/DDBJ databases">
        <authorList>
            <person name="Grouzdev D.S."/>
            <person name="Koziaeva V."/>
        </authorList>
    </citation>
    <scope>NUCLEOTIDE SEQUENCE [LARGE SCALE GENOMIC DNA]</scope>
    <source>
        <strain evidence="19 20">22</strain>
    </source>
</reference>
<proteinExistence type="inferred from homology"/>
<dbReference type="GO" id="GO:0015123">
    <property type="term" value="F:acetate transmembrane transporter activity"/>
    <property type="evidence" value="ECO:0007669"/>
    <property type="project" value="TreeGrafter"/>
</dbReference>
<evidence type="ECO:0000256" key="11">
    <source>
        <dbReference type="ARBA" id="ARBA00023065"/>
    </source>
</evidence>
<evidence type="ECO:0000256" key="5">
    <source>
        <dbReference type="ARBA" id="ARBA00022475"/>
    </source>
</evidence>
<dbReference type="CDD" id="cd11480">
    <property type="entry name" value="SLC5sbd_u4"/>
    <property type="match status" value="1"/>
</dbReference>
<evidence type="ECO:0000256" key="10">
    <source>
        <dbReference type="ARBA" id="ARBA00023053"/>
    </source>
</evidence>
<sequence>MSRYAQSLAGAAALLLAAGAAHAAGPDVGQVQQQATNWTAIGMFLAFVVLTLGITKWAAGQSRSAAQFYTAGGGITGFQNGLAIAGDYMSAASFLGISGLVYTSGYDGLIYSIGFLVGWPIIMFLLAEPLRNLGKFTFADVASFRLGQTQIRTLSACGSLVVVAFYLIAQMVGAGKLIQLLFGLPYAYAVVAVGLLMIVYVTFGGMVATTWVQIIKAVLLLAGASFMAYMVLATYGFSPEAIFAKAIEIKKTDAIMAPGGMVKDPIEAVSLGIGLMFGTAGLPHILMRFFTVSDAKAARKSVFYATGFIGYFYILTFIIGFGAIVLVATNPQFLDAKGALLGGSNMAAIHLANAVGGNLFLGFISAVAFATILAVVSGLALAGASAISHDLYASVIAKGRVSEDKEIRVSKIATVFLGLLAIVLGIAFENMNIAFMVGLAFAVAASCNFPVLLMSMFWKGTTTKGALVGGFVGLIASVGMVVAGPAVWEGVLLNPKGSAPMPYNNPALFSMTLAFAVIWIVSLLDRTRAAAAERDSFEAQFVRSQTGIGASGASAH</sequence>